<protein>
    <submittedName>
        <fullName evidence="1">Uncharacterized protein</fullName>
    </submittedName>
</protein>
<sequence length="50" mass="5639">MIMMFRRGMTEEEFEKADGPKQAWFFDITNICGLLGNEELGPTLGVAIET</sequence>
<dbReference type="Proteomes" id="UP000507245">
    <property type="component" value="Unassembled WGS sequence"/>
</dbReference>
<name>A0A6J5Y7F3_PRUAR</name>
<dbReference type="EMBL" id="CAEKKB010000008">
    <property type="protein sequence ID" value="CAB4319935.1"/>
    <property type="molecule type" value="Genomic_DNA"/>
</dbReference>
<proteinExistence type="predicted"/>
<gene>
    <name evidence="1" type="ORF">ORAREDHAP_LOCUS48009</name>
</gene>
<dbReference type="AlphaFoldDB" id="A0A6J5Y7F3"/>
<evidence type="ECO:0000313" key="2">
    <source>
        <dbReference type="Proteomes" id="UP000507245"/>
    </source>
</evidence>
<keyword evidence="2" id="KW-1185">Reference proteome</keyword>
<organism evidence="1 2">
    <name type="scientific">Prunus armeniaca</name>
    <name type="common">Apricot</name>
    <name type="synonym">Armeniaca vulgaris</name>
    <dbReference type="NCBI Taxonomy" id="36596"/>
    <lineage>
        <taxon>Eukaryota</taxon>
        <taxon>Viridiplantae</taxon>
        <taxon>Streptophyta</taxon>
        <taxon>Embryophyta</taxon>
        <taxon>Tracheophyta</taxon>
        <taxon>Spermatophyta</taxon>
        <taxon>Magnoliopsida</taxon>
        <taxon>eudicotyledons</taxon>
        <taxon>Gunneridae</taxon>
        <taxon>Pentapetalae</taxon>
        <taxon>rosids</taxon>
        <taxon>fabids</taxon>
        <taxon>Rosales</taxon>
        <taxon>Rosaceae</taxon>
        <taxon>Amygdaloideae</taxon>
        <taxon>Amygdaleae</taxon>
        <taxon>Prunus</taxon>
    </lineage>
</organism>
<reference evidence="2" key="1">
    <citation type="journal article" date="2020" name="Genome Biol.">
        <title>Gamete binning: chromosome-level and haplotype-resolved genome assembly enabled by high-throughput single-cell sequencing of gamete genomes.</title>
        <authorList>
            <person name="Campoy J.A."/>
            <person name="Sun H."/>
            <person name="Goel M."/>
            <person name="Jiao W.-B."/>
            <person name="Folz-Donahue K."/>
            <person name="Wang N."/>
            <person name="Rubio M."/>
            <person name="Liu C."/>
            <person name="Kukat C."/>
            <person name="Ruiz D."/>
            <person name="Huettel B."/>
            <person name="Schneeberger K."/>
        </authorList>
    </citation>
    <scope>NUCLEOTIDE SEQUENCE [LARGE SCALE GENOMIC DNA]</scope>
    <source>
        <strain evidence="2">cv. Rojo Pasion</strain>
    </source>
</reference>
<accession>A0A6J5Y7F3</accession>
<evidence type="ECO:0000313" key="1">
    <source>
        <dbReference type="EMBL" id="CAB4319935.1"/>
    </source>
</evidence>